<feature type="signal peptide" evidence="1">
    <location>
        <begin position="1"/>
        <end position="30"/>
    </location>
</feature>
<dbReference type="PANTHER" id="PTHR12631">
    <property type="entry name" value="ALPHA-L-IDURONIDASE"/>
    <property type="match status" value="1"/>
</dbReference>
<dbReference type="Proteomes" id="UP000523955">
    <property type="component" value="Unassembled WGS sequence"/>
</dbReference>
<dbReference type="RefSeq" id="WP_185253536.1">
    <property type="nucleotide sequence ID" value="NZ_JACKXE010000001.1"/>
</dbReference>
<feature type="chain" id="PRO_5038667028" description="GH10 domain-containing protein" evidence="1">
    <location>
        <begin position="31"/>
        <end position="415"/>
    </location>
</feature>
<dbReference type="GO" id="GO:0004553">
    <property type="term" value="F:hydrolase activity, hydrolyzing O-glycosyl compounds"/>
    <property type="evidence" value="ECO:0007669"/>
    <property type="project" value="TreeGrafter"/>
</dbReference>
<comment type="caution">
    <text evidence="2">The sequence shown here is derived from an EMBL/GenBank/DDBJ whole genome shotgun (WGS) entry which is preliminary data.</text>
</comment>
<dbReference type="InterPro" id="IPR051923">
    <property type="entry name" value="Glycosyl_Hydrolase_39"/>
</dbReference>
<gene>
    <name evidence="2" type="ORF">H5V45_14255</name>
</gene>
<evidence type="ECO:0000313" key="3">
    <source>
        <dbReference type="Proteomes" id="UP000523955"/>
    </source>
</evidence>
<sequence length="415" mass="45541">MSLTRSRPRVLTLVSLLLAPALALSTLSVAAPAQAQKIKPTFWGMHDNEWTTPPTVTIGSANFTTTGTYWRNVETSKGNYDFTRLDLQVSAAEGVGAQPMVLLGQTPKFHSTKPRSSNVVTTMPKIKAWKKYVTKVAARYGTRIDYQIWPEPNIIQNWSGTPKQMAQLTVVAAKAIQKAAGKKAKVISPAVALRLPSQQDWTVKYFKSSVGGVRPGKVVDAVAIDPFPAQKGTPEDSYKIMQTIKKKLGRIGVHKPFWNNEINYGVAGGGATTTTSYPVPKQQAYVVRTYALSAAAKMARTYWLAWFSSPELAINMTDANGFALPPATSYSVVRSWLNGTNMKGCSKKKNGVWVCTATNGANEVRRIYWLPKGVKTFNTPKSTTRVEDQDGNVDSRTGKFLVGVDYRPIMIASRK</sequence>
<dbReference type="EMBL" id="JACKXE010000001">
    <property type="protein sequence ID" value="MBB6628483.1"/>
    <property type="molecule type" value="Genomic_DNA"/>
</dbReference>
<evidence type="ECO:0008006" key="4">
    <source>
        <dbReference type="Google" id="ProtNLM"/>
    </source>
</evidence>
<dbReference type="PANTHER" id="PTHR12631:SF10">
    <property type="entry name" value="BETA-XYLOSIDASE-LIKE PROTEIN-RELATED"/>
    <property type="match status" value="1"/>
</dbReference>
<keyword evidence="1" id="KW-0732">Signal</keyword>
<proteinExistence type="predicted"/>
<evidence type="ECO:0000313" key="2">
    <source>
        <dbReference type="EMBL" id="MBB6628483.1"/>
    </source>
</evidence>
<dbReference type="Gene3D" id="3.20.20.80">
    <property type="entry name" value="Glycosidases"/>
    <property type="match status" value="1"/>
</dbReference>
<dbReference type="SUPFAM" id="SSF51445">
    <property type="entry name" value="(Trans)glycosidases"/>
    <property type="match status" value="1"/>
</dbReference>
<name>A0A7X0VCQ9_9ACTN</name>
<protein>
    <recommendedName>
        <fullName evidence="4">GH10 domain-containing protein</fullName>
    </recommendedName>
</protein>
<dbReference type="InterPro" id="IPR017853">
    <property type="entry name" value="GH"/>
</dbReference>
<evidence type="ECO:0000256" key="1">
    <source>
        <dbReference type="SAM" id="SignalP"/>
    </source>
</evidence>
<dbReference type="AlphaFoldDB" id="A0A7X0VCQ9"/>
<keyword evidence="3" id="KW-1185">Reference proteome</keyword>
<organism evidence="2 3">
    <name type="scientific">Nocardioides luti</name>
    <dbReference type="NCBI Taxonomy" id="2761101"/>
    <lineage>
        <taxon>Bacteria</taxon>
        <taxon>Bacillati</taxon>
        <taxon>Actinomycetota</taxon>
        <taxon>Actinomycetes</taxon>
        <taxon>Propionibacteriales</taxon>
        <taxon>Nocardioidaceae</taxon>
        <taxon>Nocardioides</taxon>
    </lineage>
</organism>
<reference evidence="2 3" key="1">
    <citation type="submission" date="2020-08" db="EMBL/GenBank/DDBJ databases">
        <authorList>
            <person name="Seo M.-J."/>
        </authorList>
    </citation>
    <scope>NUCLEOTIDE SEQUENCE [LARGE SCALE GENOMIC DNA]</scope>
    <source>
        <strain evidence="2 3">KIGAM211</strain>
    </source>
</reference>
<accession>A0A7X0VCQ9</accession>